<evidence type="ECO:0000313" key="5">
    <source>
        <dbReference type="EMBL" id="KAF7729719.1"/>
    </source>
</evidence>
<organism evidence="5 6">
    <name type="scientific">Apophysomyces ossiformis</name>
    <dbReference type="NCBI Taxonomy" id="679940"/>
    <lineage>
        <taxon>Eukaryota</taxon>
        <taxon>Fungi</taxon>
        <taxon>Fungi incertae sedis</taxon>
        <taxon>Mucoromycota</taxon>
        <taxon>Mucoromycotina</taxon>
        <taxon>Mucoromycetes</taxon>
        <taxon>Mucorales</taxon>
        <taxon>Mucorineae</taxon>
        <taxon>Mucoraceae</taxon>
        <taxon>Apophysomyces</taxon>
    </lineage>
</organism>
<evidence type="ECO:0000313" key="6">
    <source>
        <dbReference type="Proteomes" id="UP000605846"/>
    </source>
</evidence>
<feature type="transmembrane region" description="Helical" evidence="4">
    <location>
        <begin position="135"/>
        <end position="161"/>
    </location>
</feature>
<feature type="compositionally biased region" description="Basic and acidic residues" evidence="3">
    <location>
        <begin position="28"/>
        <end position="37"/>
    </location>
</feature>
<evidence type="ECO:0008006" key="7">
    <source>
        <dbReference type="Google" id="ProtNLM"/>
    </source>
</evidence>
<dbReference type="Proteomes" id="UP000605846">
    <property type="component" value="Unassembled WGS sequence"/>
</dbReference>
<name>A0A8H7ESQ1_9FUNG</name>
<evidence type="ECO:0000256" key="4">
    <source>
        <dbReference type="SAM" id="Phobius"/>
    </source>
</evidence>
<dbReference type="GO" id="GO:0016020">
    <property type="term" value="C:membrane"/>
    <property type="evidence" value="ECO:0007669"/>
    <property type="project" value="UniProtKB-SubCell"/>
</dbReference>
<keyword evidence="4" id="KW-0812">Transmembrane</keyword>
<dbReference type="Gene3D" id="2.60.40.1820">
    <property type="match status" value="1"/>
</dbReference>
<keyword evidence="2 4" id="KW-0472">Membrane</keyword>
<proteinExistence type="predicted"/>
<sequence>MSNVYDHDDYYSSPKPANPPAPPPPAPPRHEPMKEYDTYPLHNIDTHAATGPQYPPSPFDHQHQQQQQQLRNTSMDEPSVGAWHNPRGSMSDMKLTGRYDSDDEDDFGPVPREVRRRRTCMDKLCCGCCTCCPIWLRWCSCIFLLLIIGLGIAVGVLAAMFKKPDVKFTGLQGEPTVNLQQDNLQMNFTLGISVNNPNVESITFSTIVAKAYYPGHRDLLLGGGEKDNVKIESNAITNITFPFGLSVNIKDQAYQSVVNDILTKCGVFGGQKQSITVDYDVTPTVRIIGIPISPTISNQASFPCPLQDGDLAALGGGALSSFLPGGASGASSP</sequence>
<gene>
    <name evidence="5" type="ORF">EC973_003797</name>
</gene>
<dbReference type="EMBL" id="JABAYA010000022">
    <property type="protein sequence ID" value="KAF7729719.1"/>
    <property type="molecule type" value="Genomic_DNA"/>
</dbReference>
<comment type="subcellular location">
    <subcellularLocation>
        <location evidence="1">Membrane</location>
    </subcellularLocation>
</comment>
<evidence type="ECO:0000256" key="3">
    <source>
        <dbReference type="SAM" id="MobiDB-lite"/>
    </source>
</evidence>
<feature type="region of interest" description="Disordered" evidence="3">
    <location>
        <begin position="1"/>
        <end position="104"/>
    </location>
</feature>
<dbReference type="PANTHER" id="PTHR31234:SF2">
    <property type="entry name" value="OS05G0199100 PROTEIN"/>
    <property type="match status" value="1"/>
</dbReference>
<keyword evidence="6" id="KW-1185">Reference proteome</keyword>
<protein>
    <recommendedName>
        <fullName evidence="7">Late embryogenesis abundant protein LEA-2 subgroup domain-containing protein</fullName>
    </recommendedName>
</protein>
<dbReference type="PANTHER" id="PTHR31234">
    <property type="entry name" value="LATE EMBRYOGENESIS ABUNDANT (LEA) HYDROXYPROLINE-RICH GLYCOPROTEIN FAMILY"/>
    <property type="match status" value="1"/>
</dbReference>
<feature type="compositionally biased region" description="Basic and acidic residues" evidence="3">
    <location>
        <begin position="1"/>
        <end position="10"/>
    </location>
</feature>
<dbReference type="SUPFAM" id="SSF117070">
    <property type="entry name" value="LEA14-like"/>
    <property type="match status" value="1"/>
</dbReference>
<accession>A0A8H7ESQ1</accession>
<feature type="compositionally biased region" description="Pro residues" evidence="3">
    <location>
        <begin position="16"/>
        <end position="27"/>
    </location>
</feature>
<dbReference type="GO" id="GO:0098542">
    <property type="term" value="P:defense response to other organism"/>
    <property type="evidence" value="ECO:0007669"/>
    <property type="project" value="InterPro"/>
</dbReference>
<evidence type="ECO:0000256" key="2">
    <source>
        <dbReference type="ARBA" id="ARBA00023136"/>
    </source>
</evidence>
<dbReference type="OrthoDB" id="20273at2759"/>
<dbReference type="InterPro" id="IPR044839">
    <property type="entry name" value="NDR1-like"/>
</dbReference>
<reference evidence="5" key="1">
    <citation type="submission" date="2020-01" db="EMBL/GenBank/DDBJ databases">
        <title>Genome Sequencing of Three Apophysomyces-Like Fungal Strains Confirms a Novel Fungal Genus in the Mucoromycota with divergent Burkholderia-like Endosymbiotic Bacteria.</title>
        <authorList>
            <person name="Stajich J.E."/>
            <person name="Macias A.M."/>
            <person name="Carter-House D."/>
            <person name="Lovett B."/>
            <person name="Kasson L.R."/>
            <person name="Berry K."/>
            <person name="Grigoriev I."/>
            <person name="Chang Y."/>
            <person name="Spatafora J."/>
            <person name="Kasson M.T."/>
        </authorList>
    </citation>
    <scope>NUCLEOTIDE SEQUENCE</scope>
    <source>
        <strain evidence="5">NRRL A-21654</strain>
    </source>
</reference>
<evidence type="ECO:0000256" key="1">
    <source>
        <dbReference type="ARBA" id="ARBA00004370"/>
    </source>
</evidence>
<comment type="caution">
    <text evidence="5">The sequence shown here is derived from an EMBL/GenBank/DDBJ whole genome shotgun (WGS) entry which is preliminary data.</text>
</comment>
<dbReference type="AlphaFoldDB" id="A0A8H7ESQ1"/>
<keyword evidence="4" id="KW-1133">Transmembrane helix</keyword>